<feature type="transmembrane region" description="Helical" evidence="1">
    <location>
        <begin position="172"/>
        <end position="191"/>
    </location>
</feature>
<dbReference type="OrthoDB" id="6452874at2"/>
<dbReference type="NCBIfam" id="NF041560">
    <property type="entry name" value="T6SS_Burk_ExIF"/>
    <property type="match status" value="1"/>
</dbReference>
<name>A0A3N7HSD0_9BURK</name>
<evidence type="ECO:0000256" key="1">
    <source>
        <dbReference type="SAM" id="Phobius"/>
    </source>
</evidence>
<dbReference type="RefSeq" id="WP_124541455.1">
    <property type="nucleotide sequence ID" value="NZ_QUSW01000004.1"/>
</dbReference>
<sequence>MTINPPVKSVTRIAGTIQGYKATRQAASFVFTDRDTTSLGVVAIAAGVAGLGGQAVSAASHATSVEEDADFVEFALDGISVKGWVWRSPFGEGDQVEVVGELQGQAMNAIAIARPSDRTVALYPHCSRGRTRHIKNAIKWWLYLTMFFVCVPLGFLLLAGSTQRLADAWSEGGDLVALGVAAFFGLMNFSLARRWMPFVTLAEKAFAAFGWDKPGDIDLARATKASRRTGDPGELGTFYFRY</sequence>
<keyword evidence="3" id="KW-1185">Reference proteome</keyword>
<keyword evidence="1" id="KW-0472">Membrane</keyword>
<accession>A0A3N7HSD0</accession>
<dbReference type="InterPro" id="IPR048130">
    <property type="entry name" value="T6SS_ExIF-like"/>
</dbReference>
<reference evidence="2 3" key="2">
    <citation type="submission" date="2018-12" db="EMBL/GenBank/DDBJ databases">
        <title>Rhizobacter gummiphilus sp. nov., a rubber-degrading bacterium isolated from the soil of a botanical garden in Japan.</title>
        <authorList>
            <person name="Shunsuke S.S."/>
        </authorList>
    </citation>
    <scope>NUCLEOTIDE SEQUENCE [LARGE SCALE GENOMIC DNA]</scope>
    <source>
        <strain evidence="2 3">S-16</strain>
    </source>
</reference>
<keyword evidence="1" id="KW-1133">Transmembrane helix</keyword>
<feature type="transmembrane region" description="Helical" evidence="1">
    <location>
        <begin position="140"/>
        <end position="160"/>
    </location>
</feature>
<organism evidence="2 3">
    <name type="scientific">Piscinibacter terrae</name>
    <dbReference type="NCBI Taxonomy" id="2496871"/>
    <lineage>
        <taxon>Bacteria</taxon>
        <taxon>Pseudomonadati</taxon>
        <taxon>Pseudomonadota</taxon>
        <taxon>Betaproteobacteria</taxon>
        <taxon>Burkholderiales</taxon>
        <taxon>Sphaerotilaceae</taxon>
        <taxon>Piscinibacter</taxon>
    </lineage>
</organism>
<evidence type="ECO:0000313" key="2">
    <source>
        <dbReference type="EMBL" id="RQP23731.1"/>
    </source>
</evidence>
<dbReference type="Proteomes" id="UP000267464">
    <property type="component" value="Unassembled WGS sequence"/>
</dbReference>
<dbReference type="EMBL" id="QUSW01000004">
    <property type="protein sequence ID" value="RQP23731.1"/>
    <property type="molecule type" value="Genomic_DNA"/>
</dbReference>
<protein>
    <submittedName>
        <fullName evidence="2">Uncharacterized protein</fullName>
    </submittedName>
</protein>
<evidence type="ECO:0000313" key="3">
    <source>
        <dbReference type="Proteomes" id="UP000267464"/>
    </source>
</evidence>
<keyword evidence="1" id="KW-0812">Transmembrane</keyword>
<gene>
    <name evidence="2" type="ORF">DZC73_16535</name>
</gene>
<reference evidence="2 3" key="1">
    <citation type="submission" date="2018-08" db="EMBL/GenBank/DDBJ databases">
        <authorList>
            <person name="Khan S.A."/>
            <person name="Jeon C.O."/>
            <person name="Chun B.H."/>
            <person name="Jeong S.E."/>
        </authorList>
    </citation>
    <scope>NUCLEOTIDE SEQUENCE [LARGE SCALE GENOMIC DNA]</scope>
    <source>
        <strain evidence="2 3">S-16</strain>
    </source>
</reference>
<dbReference type="AlphaFoldDB" id="A0A3N7HSD0"/>
<comment type="caution">
    <text evidence="2">The sequence shown here is derived from an EMBL/GenBank/DDBJ whole genome shotgun (WGS) entry which is preliminary data.</text>
</comment>
<proteinExistence type="predicted"/>